<proteinExistence type="predicted"/>
<comment type="caution">
    <text evidence="2">The sequence shown here is derived from an EMBL/GenBank/DDBJ whole genome shotgun (WGS) entry which is preliminary data.</text>
</comment>
<feature type="non-terminal residue" evidence="2">
    <location>
        <position position="1"/>
    </location>
</feature>
<evidence type="ECO:0000256" key="1">
    <source>
        <dbReference type="SAM" id="MobiDB-lite"/>
    </source>
</evidence>
<organism evidence="2 3">
    <name type="scientific">Etheostoma spectabile</name>
    <name type="common">orangethroat darter</name>
    <dbReference type="NCBI Taxonomy" id="54343"/>
    <lineage>
        <taxon>Eukaryota</taxon>
        <taxon>Metazoa</taxon>
        <taxon>Chordata</taxon>
        <taxon>Craniata</taxon>
        <taxon>Vertebrata</taxon>
        <taxon>Euteleostomi</taxon>
        <taxon>Actinopterygii</taxon>
        <taxon>Neopterygii</taxon>
        <taxon>Teleostei</taxon>
        <taxon>Neoteleostei</taxon>
        <taxon>Acanthomorphata</taxon>
        <taxon>Eupercaria</taxon>
        <taxon>Perciformes</taxon>
        <taxon>Percoidei</taxon>
        <taxon>Percidae</taxon>
        <taxon>Etheostomatinae</taxon>
        <taxon>Etheostoma</taxon>
    </lineage>
</organism>
<gene>
    <name evidence="2" type="ORF">FQN60_005407</name>
</gene>
<sequence>KRLSEQRGHKNTRDEFITSHNLHAVCTPSADGLYAVCRRERERGRGREGERDRERERERVRETERERERERVGGFGRYQWLHVTLISLPGLLMASQNLLNNFVSGIPAHHCRLPANHSLYSLPANHSLYNLSLHQVDEKQLLKAFIPLDSSGTRLDRCRRFVEPQWRLLDANSSANVSALQTEGCLDGWTFDTSEFLATTVSEHLKALLPRKHRRRGLSSGRLGRLKSWLALSPDLAWSNAGIPQEYEAFYRLISRRISAPAGSFLVPVVGQLDECLAVRHYRPRLRGVNPAISSR</sequence>
<accession>A0A5J5CAF6</accession>
<protein>
    <submittedName>
        <fullName evidence="2">Uncharacterized protein</fullName>
    </submittedName>
</protein>
<evidence type="ECO:0000313" key="3">
    <source>
        <dbReference type="Proteomes" id="UP000327493"/>
    </source>
</evidence>
<dbReference type="Proteomes" id="UP000327493">
    <property type="component" value="Unassembled WGS sequence"/>
</dbReference>
<reference evidence="2 3" key="1">
    <citation type="submission" date="2019-08" db="EMBL/GenBank/DDBJ databases">
        <title>A chromosome-level genome assembly, high-density linkage maps, and genome scans reveal the genomic architecture of hybrid incompatibilities underlying speciation via character displacement in darters (Percidae: Etheostominae).</title>
        <authorList>
            <person name="Moran R.L."/>
            <person name="Catchen J.M."/>
            <person name="Fuller R.C."/>
        </authorList>
    </citation>
    <scope>NUCLEOTIDE SEQUENCE [LARGE SCALE GENOMIC DNA]</scope>
    <source>
        <strain evidence="2">EspeVRDwgs_2016</strain>
        <tissue evidence="2">Muscle</tissue>
    </source>
</reference>
<dbReference type="AlphaFoldDB" id="A0A5J5CAF6"/>
<feature type="region of interest" description="Disordered" evidence="1">
    <location>
        <begin position="42"/>
        <end position="67"/>
    </location>
</feature>
<keyword evidence="3" id="KW-1185">Reference proteome</keyword>
<dbReference type="EMBL" id="VOFY01001005">
    <property type="protein sequence ID" value="KAA8578195.1"/>
    <property type="molecule type" value="Genomic_DNA"/>
</dbReference>
<evidence type="ECO:0000313" key="2">
    <source>
        <dbReference type="EMBL" id="KAA8578195.1"/>
    </source>
</evidence>
<name>A0A5J5CAF6_9PERO</name>